<organism evidence="4 5">
    <name type="scientific">Pseudonocardia cypriaca</name>
    <dbReference type="NCBI Taxonomy" id="882449"/>
    <lineage>
        <taxon>Bacteria</taxon>
        <taxon>Bacillati</taxon>
        <taxon>Actinomycetota</taxon>
        <taxon>Actinomycetes</taxon>
        <taxon>Pseudonocardiales</taxon>
        <taxon>Pseudonocardiaceae</taxon>
        <taxon>Pseudonocardia</taxon>
    </lineage>
</organism>
<evidence type="ECO:0000259" key="3">
    <source>
        <dbReference type="SMART" id="SM00822"/>
    </source>
</evidence>
<comment type="caution">
    <text evidence="4">The sequence shown here is derived from an EMBL/GenBank/DDBJ whole genome shotgun (WGS) entry which is preliminary data.</text>
</comment>
<dbReference type="SUPFAM" id="SSF51735">
    <property type="entry name" value="NAD(P)-binding Rossmann-fold domains"/>
    <property type="match status" value="1"/>
</dbReference>
<evidence type="ECO:0000256" key="2">
    <source>
        <dbReference type="ARBA" id="ARBA00023002"/>
    </source>
</evidence>
<dbReference type="CDD" id="cd05233">
    <property type="entry name" value="SDR_c"/>
    <property type="match status" value="1"/>
</dbReference>
<dbReference type="InterPro" id="IPR036291">
    <property type="entry name" value="NAD(P)-bd_dom_sf"/>
</dbReference>
<proteinExistence type="inferred from homology"/>
<dbReference type="EMBL" id="VFPH01000001">
    <property type="protein sequence ID" value="TQM44681.1"/>
    <property type="molecule type" value="Genomic_DNA"/>
</dbReference>
<sequence length="253" mass="24962">MRHVLVTGAAGGIGLAVAEAFAALGDTVTGVDARGPELDAAMARLGAHALVADLADPGCAELVDRAAALAGPVDVLVNAAGIYPATPLADMTAAAWDRVQHVNVRAPVLLTVAVAAAGRPAAVVNISSGAATRARPGAAHYCTSKAALEMATKACAVELADRGVRVNAVAPGFVEVDSPVNPVTPEYAAAVAVNPLGRPGRAGEIAAAVVWLAGAEAAFVTGAVLRVDGGATAGTTALPIHHPTTTLLQEGST</sequence>
<keyword evidence="2" id="KW-0560">Oxidoreductase</keyword>
<keyword evidence="5" id="KW-1185">Reference proteome</keyword>
<dbReference type="Pfam" id="PF13561">
    <property type="entry name" value="adh_short_C2"/>
    <property type="match status" value="1"/>
</dbReference>
<dbReference type="PANTHER" id="PTHR43639">
    <property type="entry name" value="OXIDOREDUCTASE, SHORT-CHAIN DEHYDROGENASE/REDUCTASE FAMILY (AFU_ORTHOLOGUE AFUA_5G02870)"/>
    <property type="match status" value="1"/>
</dbReference>
<dbReference type="GO" id="GO:0016491">
    <property type="term" value="F:oxidoreductase activity"/>
    <property type="evidence" value="ECO:0007669"/>
    <property type="project" value="UniProtKB-KW"/>
</dbReference>
<dbReference type="PANTHER" id="PTHR43639:SF1">
    <property type="entry name" value="SHORT-CHAIN DEHYDROGENASE_REDUCTASE FAMILY PROTEIN"/>
    <property type="match status" value="1"/>
</dbReference>
<dbReference type="OrthoDB" id="286404at2"/>
<accession>A0A543GF25</accession>
<dbReference type="PRINTS" id="PR00080">
    <property type="entry name" value="SDRFAMILY"/>
</dbReference>
<protein>
    <submittedName>
        <fullName evidence="4">NAD(P)-dependent dehydrogenase (Short-subunit alcohol dehydrogenase family)</fullName>
    </submittedName>
</protein>
<feature type="domain" description="Ketoreductase" evidence="3">
    <location>
        <begin position="2"/>
        <end position="163"/>
    </location>
</feature>
<dbReference type="RefSeq" id="WP_142099711.1">
    <property type="nucleotide sequence ID" value="NZ_VFPH01000001.1"/>
</dbReference>
<dbReference type="InterPro" id="IPR002347">
    <property type="entry name" value="SDR_fam"/>
</dbReference>
<dbReference type="AlphaFoldDB" id="A0A543GF25"/>
<reference evidence="4 5" key="1">
    <citation type="submission" date="2019-06" db="EMBL/GenBank/DDBJ databases">
        <title>Sequencing the genomes of 1000 actinobacteria strains.</title>
        <authorList>
            <person name="Klenk H.-P."/>
        </authorList>
    </citation>
    <scope>NUCLEOTIDE SEQUENCE [LARGE SCALE GENOMIC DNA]</scope>
    <source>
        <strain evidence="4 5">DSM 45511</strain>
    </source>
</reference>
<name>A0A543GF25_9PSEU</name>
<evidence type="ECO:0000313" key="4">
    <source>
        <dbReference type="EMBL" id="TQM44681.1"/>
    </source>
</evidence>
<gene>
    <name evidence="4" type="ORF">FB388_2052</name>
</gene>
<dbReference type="Proteomes" id="UP000319818">
    <property type="component" value="Unassembled WGS sequence"/>
</dbReference>
<evidence type="ECO:0000256" key="1">
    <source>
        <dbReference type="ARBA" id="ARBA00006484"/>
    </source>
</evidence>
<evidence type="ECO:0000313" key="5">
    <source>
        <dbReference type="Proteomes" id="UP000319818"/>
    </source>
</evidence>
<dbReference type="SMART" id="SM00822">
    <property type="entry name" value="PKS_KR"/>
    <property type="match status" value="1"/>
</dbReference>
<dbReference type="PRINTS" id="PR00081">
    <property type="entry name" value="GDHRDH"/>
</dbReference>
<dbReference type="Gene3D" id="3.40.50.720">
    <property type="entry name" value="NAD(P)-binding Rossmann-like Domain"/>
    <property type="match status" value="1"/>
</dbReference>
<comment type="similarity">
    <text evidence="1">Belongs to the short-chain dehydrogenases/reductases (SDR) family.</text>
</comment>
<dbReference type="FunFam" id="3.40.50.720:FF:000084">
    <property type="entry name" value="Short-chain dehydrogenase reductase"/>
    <property type="match status" value="1"/>
</dbReference>
<dbReference type="InterPro" id="IPR057326">
    <property type="entry name" value="KR_dom"/>
</dbReference>